<evidence type="ECO:0000313" key="11">
    <source>
        <dbReference type="EMBL" id="GBN80366.1"/>
    </source>
</evidence>
<evidence type="ECO:0000259" key="9">
    <source>
        <dbReference type="Pfam" id="PF16575"/>
    </source>
</evidence>
<dbReference type="OrthoDB" id="2405412at2759"/>
<keyword evidence="5" id="KW-0547">Nucleotide-binding</keyword>
<dbReference type="GO" id="GO:0051731">
    <property type="term" value="F:polynucleotide 5'-hydroxyl-kinase activity"/>
    <property type="evidence" value="ECO:0007669"/>
    <property type="project" value="InterPro"/>
</dbReference>
<dbReference type="EMBL" id="BGPR01018867">
    <property type="protein sequence ID" value="GBN80366.1"/>
    <property type="molecule type" value="Genomic_DNA"/>
</dbReference>
<evidence type="ECO:0000256" key="5">
    <source>
        <dbReference type="ARBA" id="ARBA00022741"/>
    </source>
</evidence>
<evidence type="ECO:0000256" key="4">
    <source>
        <dbReference type="ARBA" id="ARBA00022679"/>
    </source>
</evidence>
<evidence type="ECO:0000259" key="10">
    <source>
        <dbReference type="Pfam" id="PF25467"/>
    </source>
</evidence>
<evidence type="ECO:0000256" key="1">
    <source>
        <dbReference type="ARBA" id="ARBA00004604"/>
    </source>
</evidence>
<dbReference type="Pfam" id="PF25467">
    <property type="entry name" value="NOL9_C"/>
    <property type="match status" value="1"/>
</dbReference>
<comment type="subcellular location">
    <subcellularLocation>
        <location evidence="1">Nucleus</location>
        <location evidence="1">Nucleolus</location>
    </subcellularLocation>
</comment>
<dbReference type="GO" id="GO:0005730">
    <property type="term" value="C:nucleolus"/>
    <property type="evidence" value="ECO:0007669"/>
    <property type="project" value="UniProtKB-SubCell"/>
</dbReference>
<dbReference type="Proteomes" id="UP000499080">
    <property type="component" value="Unassembled WGS sequence"/>
</dbReference>
<name>A0A4Y2RYD8_ARAVE</name>
<dbReference type="InterPro" id="IPR057570">
    <property type="entry name" value="NOL9_C"/>
</dbReference>
<keyword evidence="7" id="KW-0067">ATP-binding</keyword>
<organism evidence="11 12">
    <name type="scientific">Araneus ventricosus</name>
    <name type="common">Orbweaver spider</name>
    <name type="synonym">Epeira ventricosa</name>
    <dbReference type="NCBI Taxonomy" id="182803"/>
    <lineage>
        <taxon>Eukaryota</taxon>
        <taxon>Metazoa</taxon>
        <taxon>Ecdysozoa</taxon>
        <taxon>Arthropoda</taxon>
        <taxon>Chelicerata</taxon>
        <taxon>Arachnida</taxon>
        <taxon>Araneae</taxon>
        <taxon>Araneomorphae</taxon>
        <taxon>Entelegynae</taxon>
        <taxon>Araneoidea</taxon>
        <taxon>Araneidae</taxon>
        <taxon>Araneus</taxon>
    </lineage>
</organism>
<sequence>PPFAHQKKPLKMVFIGSVTPGTCPQLYEASVIWLMKYFNEKCQKKKDDKFQKKTLFVNTMGWIQGVGELCLQNIKNAVKPTIEIELIAPEPNLSLTKEVDENEVTIFKVPSKAPSRESGAPSYSPVELRNFNLTAYLGQCQKSYLPVSLINSFHPVCVSWDKIALYVMGKKVPARRLVEAIHCSIVALCCVDLAYVLKSDDPALPMTLTDDLVCECLGFGLVRASDETNHLFYIVTPLELDDLKKVNALVKGNIMIPDEIFLKQVLYSLSAIFSFDYCSSKFSLSYLNCRPANSPTF</sequence>
<dbReference type="Gene3D" id="3.40.50.300">
    <property type="entry name" value="P-loop containing nucleotide triphosphate hydrolases"/>
    <property type="match status" value="1"/>
</dbReference>
<dbReference type="GO" id="GO:0000448">
    <property type="term" value="P:cleavage in ITS2 between 5.8S rRNA and LSU-rRNA of tricistronic rRNA transcript (SSU-rRNA, 5.8S rRNA, LSU-rRNA)"/>
    <property type="evidence" value="ECO:0007669"/>
    <property type="project" value="TreeGrafter"/>
</dbReference>
<dbReference type="InterPro" id="IPR027417">
    <property type="entry name" value="P-loop_NTPase"/>
</dbReference>
<gene>
    <name evidence="11" type="ORF">AVEN_181651_1</name>
</gene>
<protein>
    <submittedName>
        <fullName evidence="11">Uncharacterized protein</fullName>
    </submittedName>
</protein>
<feature type="domain" description="Clp1 P-loop" evidence="9">
    <location>
        <begin position="5"/>
        <end position="137"/>
    </location>
</feature>
<evidence type="ECO:0000256" key="7">
    <source>
        <dbReference type="ARBA" id="ARBA00022840"/>
    </source>
</evidence>
<keyword evidence="8" id="KW-0539">Nucleus</keyword>
<comment type="similarity">
    <text evidence="2">Belongs to the Clp1 family. NOL9/GRC3 subfamily.</text>
</comment>
<feature type="domain" description="NOL9 C-terminal" evidence="10">
    <location>
        <begin position="153"/>
        <end position="257"/>
    </location>
</feature>
<dbReference type="GO" id="GO:0005524">
    <property type="term" value="F:ATP binding"/>
    <property type="evidence" value="ECO:0007669"/>
    <property type="project" value="UniProtKB-KW"/>
</dbReference>
<dbReference type="InterPro" id="IPR032319">
    <property type="entry name" value="CLP1_P"/>
</dbReference>
<keyword evidence="6" id="KW-0418">Kinase</keyword>
<evidence type="ECO:0000256" key="2">
    <source>
        <dbReference type="ARBA" id="ARBA00011003"/>
    </source>
</evidence>
<dbReference type="PANTHER" id="PTHR12755">
    <property type="entry name" value="CLEAVAGE/POLYADENYLATION FACTOR IA SUBUNIT CLP1P"/>
    <property type="match status" value="1"/>
</dbReference>
<evidence type="ECO:0000256" key="6">
    <source>
        <dbReference type="ARBA" id="ARBA00022777"/>
    </source>
</evidence>
<dbReference type="Pfam" id="PF16575">
    <property type="entry name" value="CLP1_P"/>
    <property type="match status" value="1"/>
</dbReference>
<keyword evidence="4" id="KW-0808">Transferase</keyword>
<dbReference type="InterPro" id="IPR045116">
    <property type="entry name" value="Clp1/Grc3"/>
</dbReference>
<keyword evidence="12" id="KW-1185">Reference proteome</keyword>
<comment type="caution">
    <text evidence="11">The sequence shown here is derived from an EMBL/GenBank/DDBJ whole genome shotgun (WGS) entry which is preliminary data.</text>
</comment>
<keyword evidence="3" id="KW-0698">rRNA processing</keyword>
<accession>A0A4Y2RYD8</accession>
<proteinExistence type="inferred from homology"/>
<dbReference type="AlphaFoldDB" id="A0A4Y2RYD8"/>
<evidence type="ECO:0000256" key="8">
    <source>
        <dbReference type="ARBA" id="ARBA00023242"/>
    </source>
</evidence>
<reference evidence="11 12" key="1">
    <citation type="journal article" date="2019" name="Sci. Rep.">
        <title>Orb-weaving spider Araneus ventricosus genome elucidates the spidroin gene catalogue.</title>
        <authorList>
            <person name="Kono N."/>
            <person name="Nakamura H."/>
            <person name="Ohtoshi R."/>
            <person name="Moran D.A.P."/>
            <person name="Shinohara A."/>
            <person name="Yoshida Y."/>
            <person name="Fujiwara M."/>
            <person name="Mori M."/>
            <person name="Tomita M."/>
            <person name="Arakawa K."/>
        </authorList>
    </citation>
    <scope>NUCLEOTIDE SEQUENCE [LARGE SCALE GENOMIC DNA]</scope>
</reference>
<dbReference type="PANTHER" id="PTHR12755:SF3">
    <property type="entry name" value="POLYNUCLEOTIDE 5'-HYDROXYL-KINASE NOL9"/>
    <property type="match status" value="1"/>
</dbReference>
<evidence type="ECO:0000313" key="12">
    <source>
        <dbReference type="Proteomes" id="UP000499080"/>
    </source>
</evidence>
<evidence type="ECO:0000256" key="3">
    <source>
        <dbReference type="ARBA" id="ARBA00022552"/>
    </source>
</evidence>
<feature type="non-terminal residue" evidence="11">
    <location>
        <position position="1"/>
    </location>
</feature>